<dbReference type="InParanoid" id="E3K4U6"/>
<sequence>MEKKAVRDDDTSLGDDLNRKKVLEETWMTAEGDESAKSLPGRSSFIGVAVEDPVGHKAHQPLYFVSGRPERW</sequence>
<dbReference type="RefSeq" id="XP_003323680.2">
    <property type="nucleotide sequence ID" value="XM_003323632.2"/>
</dbReference>
<reference evidence="2" key="2">
    <citation type="journal article" date="2011" name="Proc. Natl. Acad. Sci. U.S.A.">
        <title>Obligate biotrophy features unraveled by the genomic analysis of rust fungi.</title>
        <authorList>
            <person name="Duplessis S."/>
            <person name="Cuomo C.A."/>
            <person name="Lin Y.-C."/>
            <person name="Aerts A."/>
            <person name="Tisserant E."/>
            <person name="Veneault-Fourrey C."/>
            <person name="Joly D.L."/>
            <person name="Hacquard S."/>
            <person name="Amselem J."/>
            <person name="Cantarel B.L."/>
            <person name="Chiu R."/>
            <person name="Coutinho P.M."/>
            <person name="Feau N."/>
            <person name="Field M."/>
            <person name="Frey P."/>
            <person name="Gelhaye E."/>
            <person name="Goldberg J."/>
            <person name="Grabherr M.G."/>
            <person name="Kodira C.D."/>
            <person name="Kohler A."/>
            <person name="Kuees U."/>
            <person name="Lindquist E.A."/>
            <person name="Lucas S.M."/>
            <person name="Mago R."/>
            <person name="Mauceli E."/>
            <person name="Morin E."/>
            <person name="Murat C."/>
            <person name="Pangilinan J.L."/>
            <person name="Park R."/>
            <person name="Pearson M."/>
            <person name="Quesneville H."/>
            <person name="Rouhier N."/>
            <person name="Sakthikumar S."/>
            <person name="Salamov A.A."/>
            <person name="Schmutz J."/>
            <person name="Selles B."/>
            <person name="Shapiro H."/>
            <person name="Tanguay P."/>
            <person name="Tuskan G.A."/>
            <person name="Henrissat B."/>
            <person name="Van de Peer Y."/>
            <person name="Rouze P."/>
            <person name="Ellis J.G."/>
            <person name="Dodds P.N."/>
            <person name="Schein J.E."/>
            <person name="Zhong S."/>
            <person name="Hamelin R.C."/>
            <person name="Grigoriev I.V."/>
            <person name="Szabo L.J."/>
            <person name="Martin F."/>
        </authorList>
    </citation>
    <scope>NUCLEOTIDE SEQUENCE [LARGE SCALE GENOMIC DNA]</scope>
    <source>
        <strain evidence="2">CRL 75-36-700-3 / race SCCL</strain>
    </source>
</reference>
<dbReference type="AlphaFoldDB" id="E3K4U6"/>
<proteinExistence type="predicted"/>
<reference key="1">
    <citation type="submission" date="2007-01" db="EMBL/GenBank/DDBJ databases">
        <title>The Genome Sequence of Puccinia graminis f. sp. tritici Strain CRL 75-36-700-3.</title>
        <authorList>
            <consortium name="The Broad Institute Genome Sequencing Platform"/>
            <person name="Birren B."/>
            <person name="Lander E."/>
            <person name="Galagan J."/>
            <person name="Nusbaum C."/>
            <person name="Devon K."/>
            <person name="Cuomo C."/>
            <person name="Jaffe D."/>
            <person name="Butler J."/>
            <person name="Alvarez P."/>
            <person name="Gnerre S."/>
            <person name="Grabherr M."/>
            <person name="Mauceli E."/>
            <person name="Brockman W."/>
            <person name="Young S."/>
            <person name="LaButti K."/>
            <person name="Sykes S."/>
            <person name="DeCaprio D."/>
            <person name="Crawford M."/>
            <person name="Koehrsen M."/>
            <person name="Engels R."/>
            <person name="Montgomery P."/>
            <person name="Pearson M."/>
            <person name="Howarth C."/>
            <person name="Larson L."/>
            <person name="White J."/>
            <person name="Zeng Q."/>
            <person name="Kodira C."/>
            <person name="Yandava C."/>
            <person name="Alvarado L."/>
            <person name="O'Leary S."/>
            <person name="Szabo L."/>
            <person name="Dean R."/>
            <person name="Schein J."/>
        </authorList>
    </citation>
    <scope>NUCLEOTIDE SEQUENCE</scope>
    <source>
        <strain>CRL 75-36-700-3</strain>
    </source>
</reference>
<evidence type="ECO:0000313" key="2">
    <source>
        <dbReference type="Proteomes" id="UP000008783"/>
    </source>
</evidence>
<dbReference type="GeneID" id="10531085"/>
<dbReference type="KEGG" id="pgr:PGTG_05582"/>
<dbReference type="HOGENOM" id="CLU_2723404_0_0_1"/>
<dbReference type="Proteomes" id="UP000008783">
    <property type="component" value="Unassembled WGS sequence"/>
</dbReference>
<organism evidence="1 2">
    <name type="scientific">Puccinia graminis f. sp. tritici (strain CRL 75-36-700-3 / race SCCL)</name>
    <name type="common">Black stem rust fungus</name>
    <dbReference type="NCBI Taxonomy" id="418459"/>
    <lineage>
        <taxon>Eukaryota</taxon>
        <taxon>Fungi</taxon>
        <taxon>Dikarya</taxon>
        <taxon>Basidiomycota</taxon>
        <taxon>Pucciniomycotina</taxon>
        <taxon>Pucciniomycetes</taxon>
        <taxon>Pucciniales</taxon>
        <taxon>Pucciniaceae</taxon>
        <taxon>Puccinia</taxon>
    </lineage>
</organism>
<dbReference type="VEuPathDB" id="FungiDB:PGTG_05582"/>
<dbReference type="EMBL" id="DS178272">
    <property type="protein sequence ID" value="EFP79261.2"/>
    <property type="molecule type" value="Genomic_DNA"/>
</dbReference>
<gene>
    <name evidence="1" type="ORF">PGTG_05582</name>
</gene>
<keyword evidence="2" id="KW-1185">Reference proteome</keyword>
<name>E3K4U6_PUCGT</name>
<evidence type="ECO:0000313" key="1">
    <source>
        <dbReference type="EMBL" id="EFP79261.2"/>
    </source>
</evidence>
<accession>E3K4U6</accession>
<protein>
    <submittedName>
        <fullName evidence="1">Uncharacterized protein</fullName>
    </submittedName>
</protein>